<dbReference type="InterPro" id="IPR001005">
    <property type="entry name" value="SANT/Myb"/>
</dbReference>
<organism evidence="2">
    <name type="scientific">Hexamita inflata</name>
    <dbReference type="NCBI Taxonomy" id="28002"/>
    <lineage>
        <taxon>Eukaryota</taxon>
        <taxon>Metamonada</taxon>
        <taxon>Diplomonadida</taxon>
        <taxon>Hexamitidae</taxon>
        <taxon>Hexamitinae</taxon>
        <taxon>Hexamita</taxon>
    </lineage>
</organism>
<evidence type="ECO:0000313" key="4">
    <source>
        <dbReference type="Proteomes" id="UP001642409"/>
    </source>
</evidence>
<sequence>MSATQKNKKGYQNWNKQDKKLFIKLYKQHGTAFEKYQSSFPTRTVQQIKSFYNNEINKQKENRKKSQKNLDFPHSQFIFDDLQETNVPVINSKENKTENRTENGDESLHLSDALFEIL</sequence>
<reference evidence="3 4" key="2">
    <citation type="submission" date="2024-07" db="EMBL/GenBank/DDBJ databases">
        <authorList>
            <person name="Akdeniz Z."/>
        </authorList>
    </citation>
    <scope>NUCLEOTIDE SEQUENCE [LARGE SCALE GENOMIC DNA]</scope>
</reference>
<evidence type="ECO:0000313" key="3">
    <source>
        <dbReference type="EMBL" id="CAL5985223.1"/>
    </source>
</evidence>
<reference evidence="2" key="1">
    <citation type="submission" date="2023-06" db="EMBL/GenBank/DDBJ databases">
        <authorList>
            <person name="Kurt Z."/>
        </authorList>
    </citation>
    <scope>NUCLEOTIDE SEQUENCE</scope>
</reference>
<dbReference type="EMBL" id="CAXDID020000018">
    <property type="protein sequence ID" value="CAL5985223.1"/>
    <property type="molecule type" value="Genomic_DNA"/>
</dbReference>
<dbReference type="Proteomes" id="UP001642409">
    <property type="component" value="Unassembled WGS sequence"/>
</dbReference>
<comment type="caution">
    <text evidence="2">The sequence shown here is derived from an EMBL/GenBank/DDBJ whole genome shotgun (WGS) entry which is preliminary data.</text>
</comment>
<name>A0AA86UIG1_9EUKA</name>
<dbReference type="EMBL" id="CATOUU010000834">
    <property type="protein sequence ID" value="CAI9952781.1"/>
    <property type="molecule type" value="Genomic_DNA"/>
</dbReference>
<dbReference type="InterPro" id="IPR009057">
    <property type="entry name" value="Homeodomain-like_sf"/>
</dbReference>
<dbReference type="Pfam" id="PF00249">
    <property type="entry name" value="Myb_DNA-binding"/>
    <property type="match status" value="1"/>
</dbReference>
<accession>A0AA86UIG1</accession>
<feature type="domain" description="Myb-like" evidence="1">
    <location>
        <begin position="10"/>
        <end position="58"/>
    </location>
</feature>
<evidence type="ECO:0000259" key="1">
    <source>
        <dbReference type="SMART" id="SM00717"/>
    </source>
</evidence>
<protein>
    <submittedName>
        <fullName evidence="2">SANT/Myb domain</fullName>
    </submittedName>
    <submittedName>
        <fullName evidence="3">SANT/Myb_domain</fullName>
    </submittedName>
</protein>
<keyword evidence="4" id="KW-1185">Reference proteome</keyword>
<dbReference type="SMART" id="SM00717">
    <property type="entry name" value="SANT"/>
    <property type="match status" value="1"/>
</dbReference>
<proteinExistence type="predicted"/>
<gene>
    <name evidence="2" type="ORF">HINF_LOCUS40426</name>
    <name evidence="3" type="ORF">HINF_LOCUS8684</name>
</gene>
<dbReference type="Gene3D" id="1.10.10.60">
    <property type="entry name" value="Homeodomain-like"/>
    <property type="match status" value="1"/>
</dbReference>
<dbReference type="SUPFAM" id="SSF46689">
    <property type="entry name" value="Homeodomain-like"/>
    <property type="match status" value="1"/>
</dbReference>
<dbReference type="CDD" id="cd00167">
    <property type="entry name" value="SANT"/>
    <property type="match status" value="1"/>
</dbReference>
<evidence type="ECO:0000313" key="2">
    <source>
        <dbReference type="EMBL" id="CAI9952781.1"/>
    </source>
</evidence>
<dbReference type="AlphaFoldDB" id="A0AA86UIG1"/>